<dbReference type="KEGG" id="chq:AQ619_15545"/>
<dbReference type="Pfam" id="PF05257">
    <property type="entry name" value="CHAP"/>
    <property type="match status" value="1"/>
</dbReference>
<gene>
    <name evidence="3" type="ORF">AQ619_15545</name>
</gene>
<reference evidence="3 4" key="1">
    <citation type="submission" date="2015-10" db="EMBL/GenBank/DDBJ databases">
        <title>Conservation of the essential genome among Caulobacter and Brevundimonas species.</title>
        <authorList>
            <person name="Scott D."/>
            <person name="Ely B."/>
        </authorList>
    </citation>
    <scope>NUCLEOTIDE SEQUENCE [LARGE SCALE GENOMIC DNA]</scope>
    <source>
        <strain evidence="3 4">CB4</strain>
    </source>
</reference>
<dbReference type="PROSITE" id="PS50911">
    <property type="entry name" value="CHAP"/>
    <property type="match status" value="1"/>
</dbReference>
<dbReference type="Gene3D" id="3.90.1720.10">
    <property type="entry name" value="endopeptidase domain like (from Nostoc punctiforme)"/>
    <property type="match status" value="1"/>
</dbReference>
<dbReference type="Proteomes" id="UP000056905">
    <property type="component" value="Chromosome"/>
</dbReference>
<evidence type="ECO:0000313" key="4">
    <source>
        <dbReference type="Proteomes" id="UP000056905"/>
    </source>
</evidence>
<evidence type="ECO:0000259" key="2">
    <source>
        <dbReference type="PROSITE" id="PS50911"/>
    </source>
</evidence>
<keyword evidence="4" id="KW-1185">Reference proteome</keyword>
<accession>A0A0P0P2I9</accession>
<dbReference type="InterPro" id="IPR038765">
    <property type="entry name" value="Papain-like_cys_pep_sf"/>
</dbReference>
<evidence type="ECO:0000256" key="1">
    <source>
        <dbReference type="SAM" id="SignalP"/>
    </source>
</evidence>
<keyword evidence="1" id="KW-0732">Signal</keyword>
<feature type="chain" id="PRO_5006052698" evidence="1">
    <location>
        <begin position="29"/>
        <end position="231"/>
    </location>
</feature>
<dbReference type="OrthoDB" id="7279151at2"/>
<name>A0A0P0P2I9_9CAUL</name>
<sequence length="231" mass="24398">MTKRTRTLWGSIAAAAMISLLPVSGAVADGYWQCVPFARLMSGIQIFGDARTWWGQAAGKYDTGSVPKIGSVLSFKPTGRMNLGHVAFVSQVLTDRVIQVTHANWSVMNGARGQVEQDVTVVDVSPAGDWTQVKVWYDPIRDLGTTVYPTHGFIYQNAQATKIAVATSKLALAQDAAVSLAKSAANQVAASVRASPLDLINQAADSTDRIAALIAAASGGQAEDDKPAAPR</sequence>
<evidence type="ECO:0000313" key="3">
    <source>
        <dbReference type="EMBL" id="ALL14653.1"/>
    </source>
</evidence>
<dbReference type="RefSeq" id="WP_084746087.1">
    <property type="nucleotide sequence ID" value="NZ_CP013002.1"/>
</dbReference>
<feature type="domain" description="Peptidase C51" evidence="2">
    <location>
        <begin position="9"/>
        <end position="132"/>
    </location>
</feature>
<dbReference type="AlphaFoldDB" id="A0A0P0P2I9"/>
<proteinExistence type="predicted"/>
<protein>
    <submittedName>
        <fullName evidence="3">Amidase</fullName>
    </submittedName>
</protein>
<dbReference type="EMBL" id="CP013002">
    <property type="protein sequence ID" value="ALL14653.1"/>
    <property type="molecule type" value="Genomic_DNA"/>
</dbReference>
<organism evidence="3 4">
    <name type="scientific">Caulobacter henricii</name>
    <dbReference type="NCBI Taxonomy" id="69395"/>
    <lineage>
        <taxon>Bacteria</taxon>
        <taxon>Pseudomonadati</taxon>
        <taxon>Pseudomonadota</taxon>
        <taxon>Alphaproteobacteria</taxon>
        <taxon>Caulobacterales</taxon>
        <taxon>Caulobacteraceae</taxon>
        <taxon>Caulobacter</taxon>
    </lineage>
</organism>
<dbReference type="InterPro" id="IPR007921">
    <property type="entry name" value="CHAP_dom"/>
</dbReference>
<dbReference type="STRING" id="69395.AQ619_15545"/>
<feature type="signal peptide" evidence="1">
    <location>
        <begin position="1"/>
        <end position="28"/>
    </location>
</feature>
<dbReference type="SUPFAM" id="SSF54001">
    <property type="entry name" value="Cysteine proteinases"/>
    <property type="match status" value="1"/>
</dbReference>